<evidence type="ECO:0000256" key="7">
    <source>
        <dbReference type="ARBA" id="ARBA00022989"/>
    </source>
</evidence>
<keyword evidence="3" id="KW-1003">Cell membrane</keyword>
<evidence type="ECO:0000256" key="1">
    <source>
        <dbReference type="ARBA" id="ARBA00004651"/>
    </source>
</evidence>
<sequence>MTSKEITYTKKELASFFRLIGGTFICVWLLISAIVIWDIANELTEDAEELIERIEAVHYEGRALAKNLQGVSAAPCSEIHRKAMLKFLNQQAFIQAINYSAGNVACEVGTYAPFDTQRTLHHIEHFDLTINSLSARPEDIVGLEVNHGDYRFIYPSKVSAAFLLLNVDFELYFDAETVNQHLIGMPLEHRYYDEHASWWPDYALLVKSCSSNSAYCSILTYSPRQFLGVFIDWIGAISGIASLAAYLVYRLLKRRYQSRRDIGHRLLYGLENQGFYCQYQPIIELKTGKIVGCEVLARFRDDFGHLSPYHFIPEISAIKQTLPFTRLIVEQAISEINQVAESTSKQLKLNFNVFPQDFINDQFWAFVDEVSAKSHHLNLVVEITEDQPLDISESKRYTEQAQKNGIRIAMDDFGSGYSNLLSIQALNYDILKIDQSFIRGLENDAIVSSLLPNIIDISRKYELDVVAEGIEHEAQRDILIELGVQLGQGWLFGKPMSASDFKALLRDDRSE</sequence>
<dbReference type="Pfam" id="PF00563">
    <property type="entry name" value="EAL"/>
    <property type="match status" value="1"/>
</dbReference>
<comment type="subcellular location">
    <subcellularLocation>
        <location evidence="1">Cell membrane</location>
        <topology evidence="1">Multi-pass membrane protein</topology>
    </subcellularLocation>
</comment>
<feature type="transmembrane region" description="Helical" evidence="10">
    <location>
        <begin position="226"/>
        <end position="249"/>
    </location>
</feature>
<comment type="catalytic activity">
    <reaction evidence="9">
        <text>3',3'-c-di-GMP + H2O = 5'-phosphoguanylyl(3'-&gt;5')guanosine + H(+)</text>
        <dbReference type="Rhea" id="RHEA:24902"/>
        <dbReference type="ChEBI" id="CHEBI:15377"/>
        <dbReference type="ChEBI" id="CHEBI:15378"/>
        <dbReference type="ChEBI" id="CHEBI:58754"/>
        <dbReference type="ChEBI" id="CHEBI:58805"/>
        <dbReference type="EC" id="3.1.4.52"/>
    </reaction>
</comment>
<keyword evidence="5 10" id="KW-0812">Transmembrane</keyword>
<proteinExistence type="predicted"/>
<accession>A0ABS7EC07</accession>
<dbReference type="Proteomes" id="UP001166251">
    <property type="component" value="Unassembled WGS sequence"/>
</dbReference>
<evidence type="ECO:0000256" key="9">
    <source>
        <dbReference type="ARBA" id="ARBA00034290"/>
    </source>
</evidence>
<dbReference type="EC" id="3.1.4.52" evidence="2"/>
<evidence type="ECO:0000256" key="4">
    <source>
        <dbReference type="ARBA" id="ARBA00022636"/>
    </source>
</evidence>
<comment type="caution">
    <text evidence="12">The sequence shown here is derived from an EMBL/GenBank/DDBJ whole genome shotgun (WGS) entry which is preliminary data.</text>
</comment>
<evidence type="ECO:0000313" key="13">
    <source>
        <dbReference type="Proteomes" id="UP001166251"/>
    </source>
</evidence>
<dbReference type="PANTHER" id="PTHR33121">
    <property type="entry name" value="CYCLIC DI-GMP PHOSPHODIESTERASE PDEF"/>
    <property type="match status" value="1"/>
</dbReference>
<dbReference type="InterPro" id="IPR024744">
    <property type="entry name" value="CSS-motif_dom"/>
</dbReference>
<protein>
    <recommendedName>
        <fullName evidence="2">cyclic-guanylate-specific phosphodiesterase</fullName>
        <ecNumber evidence="2">3.1.4.52</ecNumber>
    </recommendedName>
</protein>
<dbReference type="PANTHER" id="PTHR33121:SF70">
    <property type="entry name" value="SIGNALING PROTEIN YKOW"/>
    <property type="match status" value="1"/>
</dbReference>
<evidence type="ECO:0000256" key="8">
    <source>
        <dbReference type="ARBA" id="ARBA00023136"/>
    </source>
</evidence>
<dbReference type="RefSeq" id="WP_220102188.1">
    <property type="nucleotide sequence ID" value="NZ_JAHZSS010000001.1"/>
</dbReference>
<keyword evidence="6" id="KW-0378">Hydrolase</keyword>
<keyword evidence="4" id="KW-0973">c-di-GMP</keyword>
<dbReference type="CDD" id="cd01948">
    <property type="entry name" value="EAL"/>
    <property type="match status" value="1"/>
</dbReference>
<keyword evidence="13" id="KW-1185">Reference proteome</keyword>
<dbReference type="InterPro" id="IPR050706">
    <property type="entry name" value="Cyclic-di-GMP_PDE-like"/>
</dbReference>
<evidence type="ECO:0000256" key="3">
    <source>
        <dbReference type="ARBA" id="ARBA00022475"/>
    </source>
</evidence>
<dbReference type="SUPFAM" id="SSF141868">
    <property type="entry name" value="EAL domain-like"/>
    <property type="match status" value="1"/>
</dbReference>
<dbReference type="SMART" id="SM00052">
    <property type="entry name" value="EAL"/>
    <property type="match status" value="1"/>
</dbReference>
<dbReference type="InterPro" id="IPR035919">
    <property type="entry name" value="EAL_sf"/>
</dbReference>
<dbReference type="InterPro" id="IPR001633">
    <property type="entry name" value="EAL_dom"/>
</dbReference>
<gene>
    <name evidence="12" type="ORF">K0504_00530</name>
</gene>
<reference evidence="12" key="1">
    <citation type="submission" date="2021-07" db="EMBL/GenBank/DDBJ databases">
        <title>Neiella marina sp. nov., isolated from the intestinal content of sea cucumber Apostichopus japonicus.</title>
        <authorList>
            <person name="Bai X."/>
        </authorList>
    </citation>
    <scope>NUCLEOTIDE SEQUENCE</scope>
    <source>
        <strain evidence="12">126</strain>
    </source>
</reference>
<organism evidence="12 13">
    <name type="scientific">Neiella holothuriorum</name>
    <dbReference type="NCBI Taxonomy" id="2870530"/>
    <lineage>
        <taxon>Bacteria</taxon>
        <taxon>Pseudomonadati</taxon>
        <taxon>Pseudomonadota</taxon>
        <taxon>Gammaproteobacteria</taxon>
        <taxon>Alteromonadales</taxon>
        <taxon>Echinimonadaceae</taxon>
        <taxon>Neiella</taxon>
    </lineage>
</organism>
<evidence type="ECO:0000256" key="10">
    <source>
        <dbReference type="SAM" id="Phobius"/>
    </source>
</evidence>
<evidence type="ECO:0000256" key="5">
    <source>
        <dbReference type="ARBA" id="ARBA00022692"/>
    </source>
</evidence>
<name>A0ABS7EC07_9GAMM</name>
<feature type="transmembrane region" description="Helical" evidence="10">
    <location>
        <begin position="16"/>
        <end position="37"/>
    </location>
</feature>
<keyword evidence="7 10" id="KW-1133">Transmembrane helix</keyword>
<dbReference type="PROSITE" id="PS50883">
    <property type="entry name" value="EAL"/>
    <property type="match status" value="1"/>
</dbReference>
<dbReference type="EMBL" id="JAHZSS010000001">
    <property type="protein sequence ID" value="MBW8189503.1"/>
    <property type="molecule type" value="Genomic_DNA"/>
</dbReference>
<evidence type="ECO:0000259" key="11">
    <source>
        <dbReference type="PROSITE" id="PS50883"/>
    </source>
</evidence>
<dbReference type="Pfam" id="PF12792">
    <property type="entry name" value="CSS-motif"/>
    <property type="match status" value="1"/>
</dbReference>
<feature type="domain" description="EAL" evidence="11">
    <location>
        <begin position="259"/>
        <end position="509"/>
    </location>
</feature>
<keyword evidence="8 10" id="KW-0472">Membrane</keyword>
<evidence type="ECO:0000256" key="2">
    <source>
        <dbReference type="ARBA" id="ARBA00012282"/>
    </source>
</evidence>
<evidence type="ECO:0000313" key="12">
    <source>
        <dbReference type="EMBL" id="MBW8189503.1"/>
    </source>
</evidence>
<dbReference type="Gene3D" id="3.20.20.450">
    <property type="entry name" value="EAL domain"/>
    <property type="match status" value="1"/>
</dbReference>
<evidence type="ECO:0000256" key="6">
    <source>
        <dbReference type="ARBA" id="ARBA00022801"/>
    </source>
</evidence>